<feature type="region of interest" description="Disordered" evidence="1">
    <location>
        <begin position="1"/>
        <end position="140"/>
    </location>
</feature>
<dbReference type="Proteomes" id="UP001381174">
    <property type="component" value="Unassembled WGS sequence"/>
</dbReference>
<keyword evidence="3" id="KW-1185">Reference proteome</keyword>
<gene>
    <name evidence="2" type="ORF">WAT24_13080</name>
</gene>
<reference evidence="2 3" key="1">
    <citation type="journal article" date="2014" name="Int. J. Syst. Evol. Microbiol.">
        <title>Fulvimonas yonginensis sp. nov., isolated from greenhouse soil, and emended description of the genus Fulvimonas.</title>
        <authorList>
            <person name="Ahn J.H."/>
            <person name="Kim S.J."/>
            <person name="Weon H.Y."/>
            <person name="Hong S.B."/>
            <person name="Seok S.J."/>
            <person name="Kwon S.W."/>
        </authorList>
    </citation>
    <scope>NUCLEOTIDE SEQUENCE [LARGE SCALE GENOMIC DNA]</scope>
    <source>
        <strain evidence="2 3">KACC 16952</strain>
    </source>
</reference>
<evidence type="ECO:0000313" key="3">
    <source>
        <dbReference type="Proteomes" id="UP001381174"/>
    </source>
</evidence>
<sequence>MGSIDDPRGRTNANLQDAIARRAEQSQVQVEGESREAVEPVGGTGGESGNGQMRPHHGFGDPRGQQALGEPLDPEAILPVPENGPTYQTGGVGLDRAQHIEERKRRESGVGSTKGQGADGQGGGFDPPPGAPTTGGRGRP</sequence>
<proteinExistence type="predicted"/>
<evidence type="ECO:0000313" key="2">
    <source>
        <dbReference type="EMBL" id="MEI7037696.1"/>
    </source>
</evidence>
<evidence type="ECO:0000256" key="1">
    <source>
        <dbReference type="SAM" id="MobiDB-lite"/>
    </source>
</evidence>
<comment type="caution">
    <text evidence="2">The sequence shown here is derived from an EMBL/GenBank/DDBJ whole genome shotgun (WGS) entry which is preliminary data.</text>
</comment>
<protein>
    <recommendedName>
        <fullName evidence="4">Stress-induced acidophilic repeat protein</fullName>
    </recommendedName>
</protein>
<organism evidence="2 3">
    <name type="scientific">Fulvimonas yonginensis</name>
    <dbReference type="NCBI Taxonomy" id="1495200"/>
    <lineage>
        <taxon>Bacteria</taxon>
        <taxon>Pseudomonadati</taxon>
        <taxon>Pseudomonadota</taxon>
        <taxon>Gammaproteobacteria</taxon>
        <taxon>Lysobacterales</taxon>
        <taxon>Rhodanobacteraceae</taxon>
        <taxon>Fulvimonas</taxon>
    </lineage>
</organism>
<evidence type="ECO:0008006" key="4">
    <source>
        <dbReference type="Google" id="ProtNLM"/>
    </source>
</evidence>
<feature type="compositionally biased region" description="Basic and acidic residues" evidence="1">
    <location>
        <begin position="96"/>
        <end position="108"/>
    </location>
</feature>
<name>A0ABU8JEU4_9GAMM</name>
<accession>A0ABU8JEU4</accession>
<dbReference type="EMBL" id="JBBBNY010000010">
    <property type="protein sequence ID" value="MEI7037696.1"/>
    <property type="molecule type" value="Genomic_DNA"/>
</dbReference>
<dbReference type="RefSeq" id="WP_336808332.1">
    <property type="nucleotide sequence ID" value="NZ_JBBBNY010000010.1"/>
</dbReference>
<feature type="compositionally biased region" description="Gly residues" evidence="1">
    <location>
        <begin position="112"/>
        <end position="125"/>
    </location>
</feature>